<dbReference type="Gene3D" id="3.60.10.10">
    <property type="entry name" value="Endonuclease/exonuclease/phosphatase"/>
    <property type="match status" value="1"/>
</dbReference>
<keyword evidence="3" id="KW-1185">Reference proteome</keyword>
<feature type="domain" description="Endonuclease/exonuclease/phosphatase" evidence="1">
    <location>
        <begin position="14"/>
        <end position="237"/>
    </location>
</feature>
<dbReference type="EMBL" id="CP034438">
    <property type="protein sequence ID" value="AZN30077.1"/>
    <property type="molecule type" value="Genomic_DNA"/>
</dbReference>
<organism evidence="2 3">
    <name type="scientific">Flaviflexus salsibiostraticola</name>
    <dbReference type="NCBI Taxonomy" id="1282737"/>
    <lineage>
        <taxon>Bacteria</taxon>
        <taxon>Bacillati</taxon>
        <taxon>Actinomycetota</taxon>
        <taxon>Actinomycetes</taxon>
        <taxon>Actinomycetales</taxon>
        <taxon>Actinomycetaceae</taxon>
        <taxon>Flaviflexus</taxon>
    </lineage>
</organism>
<name>A0A3Q8WU07_9ACTO</name>
<evidence type="ECO:0000313" key="2">
    <source>
        <dbReference type="EMBL" id="AZN30077.1"/>
    </source>
</evidence>
<dbReference type="PANTHER" id="PTHR14859">
    <property type="entry name" value="CALCOFLUOR WHITE HYPERSENSITIVE PROTEIN PRECURSOR"/>
    <property type="match status" value="1"/>
</dbReference>
<evidence type="ECO:0000259" key="1">
    <source>
        <dbReference type="Pfam" id="PF03372"/>
    </source>
</evidence>
<dbReference type="SUPFAM" id="SSF56219">
    <property type="entry name" value="DNase I-like"/>
    <property type="match status" value="1"/>
</dbReference>
<dbReference type="Proteomes" id="UP000270021">
    <property type="component" value="Chromosome"/>
</dbReference>
<sequence length="248" mass="27659">MVEMQSRGSLRVLSLNLQQGRPRDHFARGLSQIAALRPDVVLLQEADRGVLTSRCVDHTTQVARACGLEYSQFLPGRSTWATVLPLVRPRPTRPGERGTGVGIASRYPATWHHHHLTTSRPLPRMRNMHVDMDQPRQVLAGTLDVGGQRVTVASTHLSWHEGVGEDQLRQAEAFLHTLPGPWVLGGDFNQRENRSIWPSLVNGKTYPADRPRFQLDYIVASLEAEEASIERFAFSDHRGVFAAIALPA</sequence>
<dbReference type="GO" id="GO:0006506">
    <property type="term" value="P:GPI anchor biosynthetic process"/>
    <property type="evidence" value="ECO:0007669"/>
    <property type="project" value="TreeGrafter"/>
</dbReference>
<dbReference type="KEGG" id="fsl:EJO69_06955"/>
<evidence type="ECO:0000313" key="3">
    <source>
        <dbReference type="Proteomes" id="UP000270021"/>
    </source>
</evidence>
<accession>A0A3Q8WU07</accession>
<dbReference type="InterPro" id="IPR036691">
    <property type="entry name" value="Endo/exonu/phosph_ase_sf"/>
</dbReference>
<gene>
    <name evidence="2" type="ORF">EJO69_06955</name>
</gene>
<dbReference type="PANTHER" id="PTHR14859:SF1">
    <property type="entry name" value="PGAP2-INTERACTING PROTEIN"/>
    <property type="match status" value="1"/>
</dbReference>
<dbReference type="Pfam" id="PF03372">
    <property type="entry name" value="Exo_endo_phos"/>
    <property type="match status" value="1"/>
</dbReference>
<dbReference type="GO" id="GO:0003824">
    <property type="term" value="F:catalytic activity"/>
    <property type="evidence" value="ECO:0007669"/>
    <property type="project" value="InterPro"/>
</dbReference>
<dbReference type="AlphaFoldDB" id="A0A3Q8WU07"/>
<dbReference type="GO" id="GO:0016020">
    <property type="term" value="C:membrane"/>
    <property type="evidence" value="ECO:0007669"/>
    <property type="project" value="GOC"/>
</dbReference>
<dbReference type="InterPro" id="IPR051916">
    <property type="entry name" value="GPI-anchor_lipid_remodeler"/>
</dbReference>
<protein>
    <recommendedName>
        <fullName evidence="1">Endonuclease/exonuclease/phosphatase domain-containing protein</fullName>
    </recommendedName>
</protein>
<proteinExistence type="predicted"/>
<reference evidence="2 3" key="1">
    <citation type="submission" date="2018-12" db="EMBL/GenBank/DDBJ databases">
        <title>Complete genome sequence of Flaviflexus salsibiostraticola KCTC 33148.</title>
        <authorList>
            <person name="Bae J.-W."/>
        </authorList>
    </citation>
    <scope>NUCLEOTIDE SEQUENCE [LARGE SCALE GENOMIC DNA]</scope>
    <source>
        <strain evidence="2 3">KCTC 33148</strain>
    </source>
</reference>
<dbReference type="OrthoDB" id="155529at2"/>
<dbReference type="InterPro" id="IPR005135">
    <property type="entry name" value="Endo/exonuclease/phosphatase"/>
</dbReference>